<dbReference type="PROSITE" id="PS50011">
    <property type="entry name" value="PROTEIN_KINASE_DOM"/>
    <property type="match status" value="1"/>
</dbReference>
<feature type="chain" id="PRO_5043642192" description="Protein kinase domain-containing protein" evidence="14">
    <location>
        <begin position="28"/>
        <end position="965"/>
    </location>
</feature>
<dbReference type="PRINTS" id="PR00019">
    <property type="entry name" value="LEURICHRPT"/>
</dbReference>
<dbReference type="GO" id="GO:0004674">
    <property type="term" value="F:protein serine/threonine kinase activity"/>
    <property type="evidence" value="ECO:0007669"/>
    <property type="project" value="UniProtKB-EC"/>
</dbReference>
<dbReference type="InterPro" id="IPR000719">
    <property type="entry name" value="Prot_kinase_dom"/>
</dbReference>
<evidence type="ECO:0000313" key="16">
    <source>
        <dbReference type="EMBL" id="KAJ8493916.1"/>
    </source>
</evidence>
<comment type="subcellular location">
    <subcellularLocation>
        <location evidence="1">Membrane</location>
        <topology evidence="1">Single-pass type I membrane protein</topology>
    </subcellularLocation>
</comment>
<evidence type="ECO:0000259" key="15">
    <source>
        <dbReference type="PROSITE" id="PS50011"/>
    </source>
</evidence>
<feature type="domain" description="Protein kinase" evidence="15">
    <location>
        <begin position="690"/>
        <end position="963"/>
    </location>
</feature>
<evidence type="ECO:0000313" key="17">
    <source>
        <dbReference type="Proteomes" id="UP001222027"/>
    </source>
</evidence>
<keyword evidence="6" id="KW-0677">Repeat</keyword>
<evidence type="ECO:0000256" key="5">
    <source>
        <dbReference type="ARBA" id="ARBA00022729"/>
    </source>
</evidence>
<feature type="signal peptide" evidence="14">
    <location>
        <begin position="1"/>
        <end position="27"/>
    </location>
</feature>
<dbReference type="PROSITE" id="PS51450">
    <property type="entry name" value="LRR"/>
    <property type="match status" value="1"/>
</dbReference>
<dbReference type="SUPFAM" id="SSF56112">
    <property type="entry name" value="Protein kinase-like (PK-like)"/>
    <property type="match status" value="1"/>
</dbReference>
<evidence type="ECO:0000256" key="9">
    <source>
        <dbReference type="ARBA" id="ARBA00022989"/>
    </source>
</evidence>
<keyword evidence="11" id="KW-0675">Receptor</keyword>
<protein>
    <recommendedName>
        <fullName evidence="15">Protein kinase domain-containing protein</fullName>
    </recommendedName>
</protein>
<dbReference type="InterPro" id="IPR011009">
    <property type="entry name" value="Kinase-like_dom_sf"/>
</dbReference>
<dbReference type="SUPFAM" id="SSF52058">
    <property type="entry name" value="L domain-like"/>
    <property type="match status" value="1"/>
</dbReference>
<dbReference type="Pfam" id="PF00560">
    <property type="entry name" value="LRR_1"/>
    <property type="match status" value="10"/>
</dbReference>
<evidence type="ECO:0000256" key="7">
    <source>
        <dbReference type="ARBA" id="ARBA00022741"/>
    </source>
</evidence>
<evidence type="ECO:0000256" key="6">
    <source>
        <dbReference type="ARBA" id="ARBA00022737"/>
    </source>
</evidence>
<reference evidence="16 17" key="1">
    <citation type="submission" date="2022-12" db="EMBL/GenBank/DDBJ databases">
        <title>Chromosome-scale assembly of the Ensete ventricosum genome.</title>
        <authorList>
            <person name="Dussert Y."/>
            <person name="Stocks J."/>
            <person name="Wendawek A."/>
            <person name="Woldeyes F."/>
            <person name="Nichols R.A."/>
            <person name="Borrell J.S."/>
        </authorList>
    </citation>
    <scope>NUCLEOTIDE SEQUENCE [LARGE SCALE GENOMIC DNA]</scope>
    <source>
        <strain evidence="17">cv. Maze</strain>
        <tissue evidence="16">Seeds</tissue>
    </source>
</reference>
<sequence length="965" mass="104378">MGRSNDPFFLPLFVFCFSSWLSLHGSADTSTSQLGQTQTRIMGNLSRSLRSSFSDATWNTSDPNPCRWRRVKCSASGNSSVVKSLDLSRVGISTARNSSSAAGFFDLLCRLDSLESLDLSGNAFTGIPGGFFFANCSVSHGLKSLNLSSNMLHGGDLPNFSGFTSLETLDLSHNNLSGAVDSQLDGLARLKSLNLSVNSFTGGMPALGKSQGLEELVLSANSFDGQIPSDIGGHRNLTLLDLSQNDLSGSTPDGIGNLFKLETLLLSSNSLGGLIPRSLSDITSLSRFAANQNLFIGSIPSGITKYVRVLDLSYNNLGGEIPADLLSSPNLVSVDLTNNNLRGPIPKNLSQNLYRLRLGRNSLNGTIPQTIGNLASLTYLELNDNDLDSQIHPQIGGCKNLTLLNLASNRLQGELPEELGSLPNLVVLKLRNNSLNGGIPDKLFELHANLSVLDLSLNSLTGAIPSAISRLESLSNLILEGNKFDGSIPETIGNMSSLIELRLGGNRLSGTVPRMPANLRIALNLSHNSLGGSIPSSLVALTELEVLDLSDNVLTGEIPSFLTGMTSLTLLDLSNNNLSGIRPAFGNYVTVDTSGNRYLVNSTESQNTLRSSKKKRSPVFIIVLVISMVAVLSLVAVALLLISSKRFYRVEDESPQLGESNLQIVNGYFVTANSIHRSSIDFSKTLEVAGNPRKIILKTRFSTYYKAVMPNGVSYSIKKLNWTDKIFQMGSHERFRQELEVLGKLSNTNVMVPLAYVLTDDSAYLFYEHVHKGTVFDFLHKNSENDLDWPSRYSIMLGVAQGLTFLHGCTQPVLLLDLSTKTIHLKSLKEPQIGDIELCKVIDPSKSTGSLSTVAGSVGYIPPEYAYTMKVTMAGNVYSFGVIILELLTGKPAVSNGLELAKWALSNSARSSEREQILDPRIVKTSLAVRSQMLSILKVALACVSESPAARPKMRNTLRMLFNAK</sequence>
<dbReference type="FunFam" id="3.30.200.20:FF:000454">
    <property type="entry name" value="Leucine-rich repeat receptor-like tyrosine-protein kinase PXC3"/>
    <property type="match status" value="1"/>
</dbReference>
<dbReference type="FunFam" id="3.80.10.10:FF:000233">
    <property type="entry name" value="Leucine-rich repeat receptor-like protein kinase TDR"/>
    <property type="match status" value="1"/>
</dbReference>
<dbReference type="PANTHER" id="PTHR48053">
    <property type="entry name" value="LEUCINE RICH REPEAT FAMILY PROTEIN, EXPRESSED"/>
    <property type="match status" value="1"/>
</dbReference>
<dbReference type="FunFam" id="3.80.10.10:FF:000512">
    <property type="entry name" value="Leucine-rich repeat receptor-like serine/threonine-protein kinase BAM3"/>
    <property type="match status" value="1"/>
</dbReference>
<gene>
    <name evidence="16" type="ORF">OPV22_015637</name>
</gene>
<dbReference type="InterPro" id="IPR051716">
    <property type="entry name" value="Plant_RL_S/T_kinase"/>
</dbReference>
<keyword evidence="5 14" id="KW-0732">Signal</keyword>
<dbReference type="Gene3D" id="1.10.510.10">
    <property type="entry name" value="Transferase(Phosphotransferase) domain 1"/>
    <property type="match status" value="1"/>
</dbReference>
<dbReference type="GO" id="GO:0009791">
    <property type="term" value="P:post-embryonic development"/>
    <property type="evidence" value="ECO:0007669"/>
    <property type="project" value="UniProtKB-ARBA"/>
</dbReference>
<keyword evidence="12" id="KW-0325">Glycoprotein</keyword>
<comment type="caution">
    <text evidence="16">The sequence shown here is derived from an EMBL/GenBank/DDBJ whole genome shotgun (WGS) entry which is preliminary data.</text>
</comment>
<dbReference type="Proteomes" id="UP001222027">
    <property type="component" value="Unassembled WGS sequence"/>
</dbReference>
<evidence type="ECO:0000256" key="13">
    <source>
        <dbReference type="SAM" id="Phobius"/>
    </source>
</evidence>
<dbReference type="SUPFAM" id="SSF52047">
    <property type="entry name" value="RNI-like"/>
    <property type="match status" value="1"/>
</dbReference>
<dbReference type="FunFam" id="1.10.510.10:FF:000388">
    <property type="entry name" value="Leucine-rich repeat receptor-like tyrosine-protein kinase PXC3"/>
    <property type="match status" value="1"/>
</dbReference>
<dbReference type="EMBL" id="JAQQAF010000004">
    <property type="protein sequence ID" value="KAJ8493916.1"/>
    <property type="molecule type" value="Genomic_DNA"/>
</dbReference>
<dbReference type="FunFam" id="3.80.10.10:FF:000383">
    <property type="entry name" value="Leucine-rich repeat receptor protein kinase EMS1"/>
    <property type="match status" value="1"/>
</dbReference>
<keyword evidence="2" id="KW-0433">Leucine-rich repeat</keyword>
<accession>A0AAV8R9X6</accession>
<dbReference type="Pfam" id="PF13855">
    <property type="entry name" value="LRR_8"/>
    <property type="match status" value="2"/>
</dbReference>
<evidence type="ECO:0000256" key="11">
    <source>
        <dbReference type="ARBA" id="ARBA00023170"/>
    </source>
</evidence>
<evidence type="ECO:0000256" key="12">
    <source>
        <dbReference type="ARBA" id="ARBA00023180"/>
    </source>
</evidence>
<name>A0AAV8R9X6_ENSVE</name>
<proteinExistence type="predicted"/>
<organism evidence="16 17">
    <name type="scientific">Ensete ventricosum</name>
    <name type="common">Abyssinian banana</name>
    <name type="synonym">Musa ensete</name>
    <dbReference type="NCBI Taxonomy" id="4639"/>
    <lineage>
        <taxon>Eukaryota</taxon>
        <taxon>Viridiplantae</taxon>
        <taxon>Streptophyta</taxon>
        <taxon>Embryophyta</taxon>
        <taxon>Tracheophyta</taxon>
        <taxon>Spermatophyta</taxon>
        <taxon>Magnoliopsida</taxon>
        <taxon>Liliopsida</taxon>
        <taxon>Zingiberales</taxon>
        <taxon>Musaceae</taxon>
        <taxon>Ensete</taxon>
    </lineage>
</organism>
<dbReference type="InterPro" id="IPR032675">
    <property type="entry name" value="LRR_dom_sf"/>
</dbReference>
<keyword evidence="4 13" id="KW-0812">Transmembrane</keyword>
<evidence type="ECO:0000256" key="2">
    <source>
        <dbReference type="ARBA" id="ARBA00022614"/>
    </source>
</evidence>
<dbReference type="InterPro" id="IPR003591">
    <property type="entry name" value="Leu-rich_rpt_typical-subtyp"/>
</dbReference>
<evidence type="ECO:0000256" key="14">
    <source>
        <dbReference type="SAM" id="SignalP"/>
    </source>
</evidence>
<dbReference type="PANTHER" id="PTHR48053:SF105">
    <property type="entry name" value="RECEPTOR-LIKE PROTEIN KINASE"/>
    <property type="match status" value="1"/>
</dbReference>
<dbReference type="Gene3D" id="3.30.200.20">
    <property type="entry name" value="Phosphorylase Kinase, domain 1"/>
    <property type="match status" value="1"/>
</dbReference>
<dbReference type="Gene3D" id="3.80.10.10">
    <property type="entry name" value="Ribonuclease Inhibitor"/>
    <property type="match status" value="3"/>
</dbReference>
<dbReference type="AlphaFoldDB" id="A0AAV8R9X6"/>
<dbReference type="GO" id="GO:0005524">
    <property type="term" value="F:ATP binding"/>
    <property type="evidence" value="ECO:0007669"/>
    <property type="project" value="UniProtKB-KW"/>
</dbReference>
<keyword evidence="3" id="KW-0808">Transferase</keyword>
<dbReference type="SMART" id="SM00369">
    <property type="entry name" value="LRR_TYP"/>
    <property type="match status" value="9"/>
</dbReference>
<evidence type="ECO:0000256" key="8">
    <source>
        <dbReference type="ARBA" id="ARBA00022840"/>
    </source>
</evidence>
<keyword evidence="8" id="KW-0067">ATP-binding</keyword>
<keyword evidence="7" id="KW-0547">Nucleotide-binding</keyword>
<keyword evidence="10 13" id="KW-0472">Membrane</keyword>
<feature type="transmembrane region" description="Helical" evidence="13">
    <location>
        <begin position="619"/>
        <end position="642"/>
    </location>
</feature>
<keyword evidence="9 13" id="KW-1133">Transmembrane helix</keyword>
<keyword evidence="17" id="KW-1185">Reference proteome</keyword>
<evidence type="ECO:0000256" key="10">
    <source>
        <dbReference type="ARBA" id="ARBA00023136"/>
    </source>
</evidence>
<evidence type="ECO:0000256" key="1">
    <source>
        <dbReference type="ARBA" id="ARBA00004479"/>
    </source>
</evidence>
<dbReference type="Pfam" id="PF00069">
    <property type="entry name" value="Pkinase"/>
    <property type="match status" value="1"/>
</dbReference>
<evidence type="ECO:0000256" key="3">
    <source>
        <dbReference type="ARBA" id="ARBA00022679"/>
    </source>
</evidence>
<evidence type="ECO:0000256" key="4">
    <source>
        <dbReference type="ARBA" id="ARBA00022692"/>
    </source>
</evidence>
<dbReference type="GO" id="GO:0016020">
    <property type="term" value="C:membrane"/>
    <property type="evidence" value="ECO:0007669"/>
    <property type="project" value="UniProtKB-SubCell"/>
</dbReference>
<dbReference type="InterPro" id="IPR001611">
    <property type="entry name" value="Leu-rich_rpt"/>
</dbReference>